<evidence type="ECO:0000313" key="4">
    <source>
        <dbReference type="EMBL" id="MEB3040754.1"/>
    </source>
</evidence>
<gene>
    <name evidence="4" type="ORF">VJJ49_08635</name>
</gene>
<evidence type="ECO:0000256" key="2">
    <source>
        <dbReference type="ARBA" id="ARBA00023136"/>
    </source>
</evidence>
<dbReference type="Gene3D" id="2.40.170.20">
    <property type="entry name" value="TonB-dependent receptor, beta-barrel domain"/>
    <property type="match status" value="1"/>
</dbReference>
<reference evidence="4 5" key="1">
    <citation type="submission" date="2023-12" db="EMBL/GenBank/DDBJ databases">
        <title>Genomic sequences of Capnocytophaga and Parvimonas strains.</title>
        <authorList>
            <person name="Watt R.M."/>
            <person name="Wang M."/>
            <person name="Yang T."/>
            <person name="Tong W.M."/>
        </authorList>
    </citation>
    <scope>NUCLEOTIDE SEQUENCE [LARGE SCALE GENOMIC DNA]</scope>
    <source>
        <strain evidence="4 5">CCUG 13156</strain>
    </source>
</reference>
<accession>A0ABU5YCT0</accession>
<keyword evidence="2" id="KW-0472">Membrane</keyword>
<comment type="caution">
    <text evidence="4">The sequence shown here is derived from an EMBL/GenBank/DDBJ whole genome shotgun (WGS) entry which is preliminary data.</text>
</comment>
<dbReference type="InterPro" id="IPR036942">
    <property type="entry name" value="Beta-barrel_TonB_sf"/>
</dbReference>
<evidence type="ECO:0000313" key="5">
    <source>
        <dbReference type="Proteomes" id="UP001324270"/>
    </source>
</evidence>
<dbReference type="EMBL" id="JAYKBV010000010">
    <property type="protein sequence ID" value="MEB3040754.1"/>
    <property type="molecule type" value="Genomic_DNA"/>
</dbReference>
<dbReference type="SUPFAM" id="SSF56935">
    <property type="entry name" value="Porins"/>
    <property type="match status" value="1"/>
</dbReference>
<keyword evidence="5" id="KW-1185">Reference proteome</keyword>
<protein>
    <submittedName>
        <fullName evidence="4">TonB-dependent receptor</fullName>
    </submittedName>
</protein>
<sequence>MERNYFLLLSVLLGVSMFAQEKDSLGMKKKLPDTEENRNVMLNASSNSGPREVNIGLPSSVGGITVLENDLPVVYHFWPELPMRTWRPSQSLDMKGLISVSESTLTIADFGYAVNSYTKTGGEKTQLVGTLKGNHHGYYLGDVNLSGRFSKNHNLYYALGALVTGDPGEAKHKGSRLIDDTQIFRGVLTYRFGEKDEINLAYKYSRSKMIGHYAPFVYHTNGVVKEYDGIGIGTDSYMISDGYLNFKNVLTGEPYRADFTGSDSKLWSSSHTFDLFGKHDLGNDWLLRHSTRFHVAKSSALLPLLIGAEKRGNNSYTYLDGTPYTGEYVQRMLAILSPQTPTTTLMTRLWAEKKTERHNWRLGMLGQYYNVDAYHQDRSFLFHSVEKQPRILRKSSATDPFFNYNIGGEYHNGYETKVTAYASDSWNVSHWLDFSYGANFQYQKLEGDYSLQPRGANVVLNQPFTTFNHDWYHFNGDLRAVVKLNDQFGFLANFTYQEKHGYLEDYSGAYTPDFAKTKTPFLAAGIYYNNKWLSLVSQVSTLTRNNYKTRLSISDPVTRRPEVVSAHYDIQTKGWTTDMLLKPFPNFQLHYLLTLQNPEYSNYSWVNPFNTAETISYNGNVVTGISKVLMEIDPSYTIKKFRFGLNLRYFSKQYVSLTNQFFIEPRWESFFSSSYEINKYLNFGFNVVNIFNQTGASTSIADSEFPYANINDADGRLVTGSYIRPLTFEFQLNFKF</sequence>
<dbReference type="Proteomes" id="UP001324270">
    <property type="component" value="Unassembled WGS sequence"/>
</dbReference>
<dbReference type="RefSeq" id="WP_323979609.1">
    <property type="nucleotide sequence ID" value="NZ_JAYKBV010000010.1"/>
</dbReference>
<proteinExistence type="predicted"/>
<comment type="subcellular location">
    <subcellularLocation>
        <location evidence="1">Cell outer membrane</location>
    </subcellularLocation>
</comment>
<evidence type="ECO:0000256" key="1">
    <source>
        <dbReference type="ARBA" id="ARBA00004442"/>
    </source>
</evidence>
<organism evidence="4 5">
    <name type="scientific">Capnocytophaga gingivalis</name>
    <dbReference type="NCBI Taxonomy" id="1017"/>
    <lineage>
        <taxon>Bacteria</taxon>
        <taxon>Pseudomonadati</taxon>
        <taxon>Bacteroidota</taxon>
        <taxon>Flavobacteriia</taxon>
        <taxon>Flavobacteriales</taxon>
        <taxon>Flavobacteriaceae</taxon>
        <taxon>Capnocytophaga</taxon>
    </lineage>
</organism>
<keyword evidence="4" id="KW-0675">Receptor</keyword>
<name>A0ABU5YCT0_9FLAO</name>
<evidence type="ECO:0000256" key="3">
    <source>
        <dbReference type="ARBA" id="ARBA00023237"/>
    </source>
</evidence>
<keyword evidence="3" id="KW-0998">Cell outer membrane</keyword>